<dbReference type="AlphaFoldDB" id="A0A6I4T812"/>
<reference evidence="1 2" key="1">
    <citation type="submission" date="2019-12" db="EMBL/GenBank/DDBJ databases">
        <title>Genomic-based taxomic classification of the family Erythrobacteraceae.</title>
        <authorList>
            <person name="Xu L."/>
        </authorList>
    </citation>
    <scope>NUCLEOTIDE SEQUENCE [LARGE SCALE GENOMIC DNA]</scope>
    <source>
        <strain evidence="1 2">LMG 29518</strain>
    </source>
</reference>
<accession>A0A6I4T812</accession>
<evidence type="ECO:0000313" key="1">
    <source>
        <dbReference type="EMBL" id="MXO66241.1"/>
    </source>
</evidence>
<gene>
    <name evidence="1" type="ORF">GRI91_10780</name>
</gene>
<organism evidence="1 2">
    <name type="scientific">Altericroceibacterium endophyticum</name>
    <dbReference type="NCBI Taxonomy" id="1808508"/>
    <lineage>
        <taxon>Bacteria</taxon>
        <taxon>Pseudomonadati</taxon>
        <taxon>Pseudomonadota</taxon>
        <taxon>Alphaproteobacteria</taxon>
        <taxon>Sphingomonadales</taxon>
        <taxon>Erythrobacteraceae</taxon>
        <taxon>Altericroceibacterium</taxon>
    </lineage>
</organism>
<dbReference type="OrthoDB" id="8759063at2"/>
<dbReference type="Proteomes" id="UP000438476">
    <property type="component" value="Unassembled WGS sequence"/>
</dbReference>
<protein>
    <submittedName>
        <fullName evidence="1">Phage tail protein</fullName>
    </submittedName>
</protein>
<dbReference type="EMBL" id="WTYT01000004">
    <property type="protein sequence ID" value="MXO66241.1"/>
    <property type="molecule type" value="Genomic_DNA"/>
</dbReference>
<dbReference type="InterPro" id="IPR008861">
    <property type="entry name" value="GpX-like"/>
</dbReference>
<comment type="caution">
    <text evidence="1">The sequence shown here is derived from an EMBL/GenBank/DDBJ whole genome shotgun (WGS) entry which is preliminary data.</text>
</comment>
<name>A0A6I4T812_9SPHN</name>
<dbReference type="RefSeq" id="WP_160736669.1">
    <property type="nucleotide sequence ID" value="NZ_WTYT01000004.1"/>
</dbReference>
<keyword evidence="2" id="KW-1185">Reference proteome</keyword>
<proteinExistence type="predicted"/>
<sequence length="73" mass="8336">MAETFTATARQDETLDELCWRVLGQTERVTEQALTLNRNLADQGELLREGQEVILPIVTALQVPTRKVIQLWD</sequence>
<dbReference type="Pfam" id="PF05489">
    <property type="entry name" value="Phage_tail_X"/>
    <property type="match status" value="1"/>
</dbReference>
<evidence type="ECO:0000313" key="2">
    <source>
        <dbReference type="Proteomes" id="UP000438476"/>
    </source>
</evidence>